<accession>A0ABW7CBL1</accession>
<comment type="caution">
    <text evidence="3">The sequence shown here is derived from an EMBL/GenBank/DDBJ whole genome shotgun (WGS) entry which is preliminary data.</text>
</comment>
<evidence type="ECO:0000256" key="1">
    <source>
        <dbReference type="SAM" id="MobiDB-lite"/>
    </source>
</evidence>
<dbReference type="EMBL" id="JAZAQF010000078">
    <property type="protein sequence ID" value="MFG3818533.1"/>
    <property type="molecule type" value="Genomic_DNA"/>
</dbReference>
<feature type="region of interest" description="Disordered" evidence="1">
    <location>
        <begin position="181"/>
        <end position="238"/>
    </location>
</feature>
<protein>
    <submittedName>
        <fullName evidence="3">DUF4340 domain-containing protein</fullName>
    </submittedName>
</protein>
<feature type="domain" description="DUF4340" evidence="2">
    <location>
        <begin position="84"/>
        <end position="155"/>
    </location>
</feature>
<keyword evidence="4" id="KW-1185">Reference proteome</keyword>
<sequence>MKLKSSTLWILAIALGVAGGVALFETQSTQKQAQQQQQAKLFGFAEADIQQLTLKLGDRTVQLDRRANFQPGQTLWELRLNGSAAEPASDGAVAFLTSLLASSQRDRTIERSPAQLAELGLDRPRAEITMRLKTGQQHRLAIGQAGFDDSFLYALVDPPQPLPGKVSVSLIPKDFQLATIDRPLAEWKQPPPPPSPSPSGSVTPSPTASSTVSPTANPTASPSLSPSPTTSPSPAASP</sequence>
<reference evidence="4" key="1">
    <citation type="journal article" date="2024" name="Algal Res.">
        <title>Biochemical, toxicological and genomic investigation of a high-biomass producing Limnothrix strain isolated from Italian shallow drinking water reservoir.</title>
        <authorList>
            <person name="Simonazzi M."/>
            <person name="Shishido T.K."/>
            <person name="Delbaje E."/>
            <person name="Wahlsten M."/>
            <person name="Fewer D.P."/>
            <person name="Sivonen K."/>
            <person name="Pezzolesi L."/>
            <person name="Pistocchi R."/>
        </authorList>
    </citation>
    <scope>NUCLEOTIDE SEQUENCE [LARGE SCALE GENOMIC DNA]</scope>
    <source>
        <strain evidence="4">LRLZ20PSL1</strain>
    </source>
</reference>
<dbReference type="InterPro" id="IPR025641">
    <property type="entry name" value="DUF4340"/>
</dbReference>
<feature type="compositionally biased region" description="Low complexity" evidence="1">
    <location>
        <begin position="198"/>
        <end position="228"/>
    </location>
</feature>
<dbReference type="Proteomes" id="UP001604335">
    <property type="component" value="Unassembled WGS sequence"/>
</dbReference>
<name>A0ABW7CBL1_9CYAN</name>
<evidence type="ECO:0000259" key="2">
    <source>
        <dbReference type="Pfam" id="PF14238"/>
    </source>
</evidence>
<organism evidence="3 4">
    <name type="scientific">Limnothrix redekei LRLZ20PSL1</name>
    <dbReference type="NCBI Taxonomy" id="3112953"/>
    <lineage>
        <taxon>Bacteria</taxon>
        <taxon>Bacillati</taxon>
        <taxon>Cyanobacteriota</taxon>
        <taxon>Cyanophyceae</taxon>
        <taxon>Pseudanabaenales</taxon>
        <taxon>Pseudanabaenaceae</taxon>
        <taxon>Limnothrix</taxon>
    </lineage>
</organism>
<proteinExistence type="predicted"/>
<evidence type="ECO:0000313" key="4">
    <source>
        <dbReference type="Proteomes" id="UP001604335"/>
    </source>
</evidence>
<dbReference type="Pfam" id="PF14238">
    <property type="entry name" value="DUF4340"/>
    <property type="match status" value="1"/>
</dbReference>
<evidence type="ECO:0000313" key="3">
    <source>
        <dbReference type="EMBL" id="MFG3818533.1"/>
    </source>
</evidence>
<dbReference type="RefSeq" id="WP_393013946.1">
    <property type="nucleotide sequence ID" value="NZ_JAZAQF010000078.1"/>
</dbReference>
<gene>
    <name evidence="3" type="ORF">VPK24_12855</name>
</gene>
<feature type="compositionally biased region" description="Pro residues" evidence="1">
    <location>
        <begin position="229"/>
        <end position="238"/>
    </location>
</feature>